<evidence type="ECO:0000259" key="8">
    <source>
        <dbReference type="Pfam" id="PF01709"/>
    </source>
</evidence>
<dbReference type="NCBIfam" id="NF001030">
    <property type="entry name" value="PRK00110.1"/>
    <property type="match status" value="1"/>
</dbReference>
<feature type="compositionally biased region" description="Basic residues" evidence="7">
    <location>
        <begin position="9"/>
        <end position="21"/>
    </location>
</feature>
<feature type="domain" description="TACO1/YebC-like second and third" evidence="8">
    <location>
        <begin position="82"/>
        <end position="238"/>
    </location>
</feature>
<evidence type="ECO:0000313" key="11">
    <source>
        <dbReference type="Proteomes" id="UP000030147"/>
    </source>
</evidence>
<dbReference type="FunFam" id="1.10.10.200:FF:000002">
    <property type="entry name" value="Probable transcriptional regulatory protein CLM62_37755"/>
    <property type="match status" value="1"/>
</dbReference>
<comment type="subcellular location">
    <subcellularLocation>
        <location evidence="6">Cytoplasm</location>
    </subcellularLocation>
</comment>
<reference evidence="10 11" key="1">
    <citation type="journal article" date="2015" name="Stand. Genomic Sci.">
        <title>High quality draft genome sequence of the moderately halophilic bacterium Pontibacillus yanchengensis Y32(T) and comparison among Pontibacillus genomes.</title>
        <authorList>
            <person name="Huang J."/>
            <person name="Qiao Z.X."/>
            <person name="Tang J.W."/>
            <person name="Wang G."/>
        </authorList>
    </citation>
    <scope>NUCLEOTIDE SEQUENCE [LARGE SCALE GENOMIC DNA]</scope>
    <source>
        <strain evidence="10 11">Y32</strain>
    </source>
</reference>
<keyword evidence="4 6" id="KW-0238">DNA-binding</keyword>
<dbReference type="Pfam" id="PF20772">
    <property type="entry name" value="TACO1_YebC_N"/>
    <property type="match status" value="1"/>
</dbReference>
<keyword evidence="2 6" id="KW-0963">Cytoplasm</keyword>
<gene>
    <name evidence="10" type="ORF">N782_21380</name>
</gene>
<evidence type="ECO:0000256" key="7">
    <source>
        <dbReference type="SAM" id="MobiDB-lite"/>
    </source>
</evidence>
<dbReference type="Pfam" id="PF01709">
    <property type="entry name" value="Transcrip_reg"/>
    <property type="match status" value="1"/>
</dbReference>
<evidence type="ECO:0000313" key="10">
    <source>
        <dbReference type="EMBL" id="KGP73901.1"/>
    </source>
</evidence>
<protein>
    <recommendedName>
        <fullName evidence="6">Probable transcriptional regulatory protein N782_21380</fullName>
    </recommendedName>
</protein>
<dbReference type="InterPro" id="IPR048300">
    <property type="entry name" value="TACO1_YebC-like_2nd/3rd_dom"/>
</dbReference>
<dbReference type="InterPro" id="IPR017856">
    <property type="entry name" value="Integrase-like_N"/>
</dbReference>
<dbReference type="SUPFAM" id="SSF75625">
    <property type="entry name" value="YebC-like"/>
    <property type="match status" value="1"/>
</dbReference>
<dbReference type="GO" id="GO:0005829">
    <property type="term" value="C:cytosol"/>
    <property type="evidence" value="ECO:0007669"/>
    <property type="project" value="TreeGrafter"/>
</dbReference>
<keyword evidence="3 6" id="KW-0805">Transcription regulation</keyword>
<feature type="domain" description="TACO1/YebC-like N-terminal" evidence="9">
    <location>
        <begin position="5"/>
        <end position="76"/>
    </location>
</feature>
<dbReference type="NCBIfam" id="TIGR01033">
    <property type="entry name" value="YebC/PmpR family DNA-binding transcriptional regulator"/>
    <property type="match status" value="1"/>
</dbReference>
<dbReference type="InterPro" id="IPR002876">
    <property type="entry name" value="Transcrip_reg_TACO1-like"/>
</dbReference>
<dbReference type="Proteomes" id="UP000030147">
    <property type="component" value="Unassembled WGS sequence"/>
</dbReference>
<evidence type="ECO:0000256" key="2">
    <source>
        <dbReference type="ARBA" id="ARBA00022490"/>
    </source>
</evidence>
<dbReference type="AlphaFoldDB" id="A0A0A2TIK3"/>
<keyword evidence="5 6" id="KW-0804">Transcription</keyword>
<proteinExistence type="inferred from homology"/>
<dbReference type="InterPro" id="IPR026564">
    <property type="entry name" value="Transcrip_reg_TACO1-like_dom3"/>
</dbReference>
<dbReference type="FunFam" id="3.30.70.980:FF:000002">
    <property type="entry name" value="Probable transcriptional regulatory protein YebC"/>
    <property type="match status" value="1"/>
</dbReference>
<dbReference type="HAMAP" id="MF_00693">
    <property type="entry name" value="Transcrip_reg_TACO1"/>
    <property type="match status" value="1"/>
</dbReference>
<name>A0A0A2TIK3_9BACI</name>
<feature type="region of interest" description="Disordered" evidence="7">
    <location>
        <begin position="1"/>
        <end position="21"/>
    </location>
</feature>
<dbReference type="RefSeq" id="WP_036816647.1">
    <property type="nucleotide sequence ID" value="NZ_AVBF01000007.1"/>
</dbReference>
<dbReference type="eggNOG" id="COG0217">
    <property type="taxonomic scope" value="Bacteria"/>
</dbReference>
<evidence type="ECO:0000259" key="9">
    <source>
        <dbReference type="Pfam" id="PF20772"/>
    </source>
</evidence>
<dbReference type="Gene3D" id="3.30.70.980">
    <property type="match status" value="2"/>
</dbReference>
<dbReference type="EMBL" id="AVBF01000007">
    <property type="protein sequence ID" value="KGP73901.1"/>
    <property type="molecule type" value="Genomic_DNA"/>
</dbReference>
<evidence type="ECO:0000256" key="6">
    <source>
        <dbReference type="HAMAP-Rule" id="MF_00693"/>
    </source>
</evidence>
<comment type="caution">
    <text evidence="10">The sequence shown here is derived from an EMBL/GenBank/DDBJ whole genome shotgun (WGS) entry which is preliminary data.</text>
</comment>
<dbReference type="NCBIfam" id="NF009044">
    <property type="entry name" value="PRK12378.1"/>
    <property type="match status" value="1"/>
</dbReference>
<evidence type="ECO:0000256" key="5">
    <source>
        <dbReference type="ARBA" id="ARBA00023163"/>
    </source>
</evidence>
<comment type="similarity">
    <text evidence="1 6">Belongs to the TACO1 family.</text>
</comment>
<dbReference type="GO" id="GO:0006355">
    <property type="term" value="P:regulation of DNA-templated transcription"/>
    <property type="evidence" value="ECO:0007669"/>
    <property type="project" value="UniProtKB-UniRule"/>
</dbReference>
<dbReference type="InterPro" id="IPR029072">
    <property type="entry name" value="YebC-like"/>
</dbReference>
<dbReference type="STRING" id="1385514.N782_21380"/>
<dbReference type="Gene3D" id="1.10.10.200">
    <property type="match status" value="1"/>
</dbReference>
<accession>A0A0A2TIK3</accession>
<dbReference type="PANTHER" id="PTHR12532">
    <property type="entry name" value="TRANSLATIONAL ACTIVATOR OF CYTOCHROME C OXIDASE 1"/>
    <property type="match status" value="1"/>
</dbReference>
<dbReference type="GO" id="GO:0003677">
    <property type="term" value="F:DNA binding"/>
    <property type="evidence" value="ECO:0007669"/>
    <property type="project" value="UniProtKB-UniRule"/>
</dbReference>
<evidence type="ECO:0000256" key="3">
    <source>
        <dbReference type="ARBA" id="ARBA00023015"/>
    </source>
</evidence>
<organism evidence="10 11">
    <name type="scientific">Pontibacillus yanchengensis Y32</name>
    <dbReference type="NCBI Taxonomy" id="1385514"/>
    <lineage>
        <taxon>Bacteria</taxon>
        <taxon>Bacillati</taxon>
        <taxon>Bacillota</taxon>
        <taxon>Bacilli</taxon>
        <taxon>Bacillales</taxon>
        <taxon>Bacillaceae</taxon>
        <taxon>Pontibacillus</taxon>
    </lineage>
</organism>
<dbReference type="OrthoDB" id="9781053at2"/>
<evidence type="ECO:0000256" key="4">
    <source>
        <dbReference type="ARBA" id="ARBA00023125"/>
    </source>
</evidence>
<sequence length="240" mass="27012">MAGHSKWSNIKHRKGAQDKKRGKIFMKLAKDLYVAAKEGGGDPETNPALRKAIDKAKANNVPNENIDRAINKATGNLDGANFEETTYEGYGPAGVAVMVEVLTDNRNRTASEVRHAFNKHNGNLGENGCVSFMFDRKGYIVISRTEHNVDEEELMLEVIEAGAEEMETNEESFEIYTDPESFQDVRTALEAQGYTLENAEVTFFPQTYSHVEGEEAEQMEKLIDMLEDLEDVQEIYHNQK</sequence>
<dbReference type="PANTHER" id="PTHR12532:SF6">
    <property type="entry name" value="TRANSCRIPTIONAL REGULATORY PROTEIN YEBC-RELATED"/>
    <property type="match status" value="1"/>
</dbReference>
<keyword evidence="11" id="KW-1185">Reference proteome</keyword>
<dbReference type="InterPro" id="IPR049083">
    <property type="entry name" value="TACO1_YebC_N"/>
</dbReference>
<evidence type="ECO:0000256" key="1">
    <source>
        <dbReference type="ARBA" id="ARBA00008724"/>
    </source>
</evidence>